<accession>A0A2D0AG36</accession>
<sequence length="160" mass="18632">MKYLLRTFLLLSMLVAWPLAGAQAQRGGGQQRQERLSQLESARIAYLTEKIALTPEQAQKFWPLYNEFTGKRRDLNLRLRRLRPNQADGLTDQQLRDNLNQSFTLRQQEISLEKEYFDKLQRVISVRQVGNLFLAERQFTREVLRRVASRPSGGPDGLDD</sequence>
<reference evidence="2 3" key="1">
    <citation type="submission" date="2017-06" db="EMBL/GenBank/DDBJ databases">
        <title>Hymenobacter amundsenii sp. nov. isolated from regoliths in Antarctica.</title>
        <authorList>
            <person name="Sedlacek I."/>
            <person name="Kralova S."/>
            <person name="Pantucek R."/>
            <person name="Svec P."/>
            <person name="Holochova P."/>
            <person name="Stankova E."/>
            <person name="Vrbovska V."/>
            <person name="Busse H.-J."/>
        </authorList>
    </citation>
    <scope>NUCLEOTIDE SEQUENCE [LARGE SCALE GENOMIC DNA]</scope>
    <source>
        <strain evidence="2 3">CCM 8682</strain>
    </source>
</reference>
<comment type="caution">
    <text evidence="2">The sequence shown here is derived from an EMBL/GenBank/DDBJ whole genome shotgun (WGS) entry which is preliminary data.</text>
</comment>
<gene>
    <name evidence="2" type="ORF">CDA63_09950</name>
</gene>
<protein>
    <recommendedName>
        <fullName evidence="4">Sensor of ECF-type sigma factor</fullName>
    </recommendedName>
</protein>
<dbReference type="EMBL" id="NIRR01000013">
    <property type="protein sequence ID" value="OWP63336.1"/>
    <property type="molecule type" value="Genomic_DNA"/>
</dbReference>
<name>A0A2D0AG36_9BACT</name>
<dbReference type="AlphaFoldDB" id="A0A2D0AG36"/>
<evidence type="ECO:0000313" key="2">
    <source>
        <dbReference type="EMBL" id="OWP63336.1"/>
    </source>
</evidence>
<organism evidence="2 3">
    <name type="scientific">Hymenobacter amundsenii</name>
    <dbReference type="NCBI Taxonomy" id="2006685"/>
    <lineage>
        <taxon>Bacteria</taxon>
        <taxon>Pseudomonadati</taxon>
        <taxon>Bacteroidota</taxon>
        <taxon>Cytophagia</taxon>
        <taxon>Cytophagales</taxon>
        <taxon>Hymenobacteraceae</taxon>
        <taxon>Hymenobacter</taxon>
    </lineage>
</organism>
<evidence type="ECO:0008006" key="4">
    <source>
        <dbReference type="Google" id="ProtNLM"/>
    </source>
</evidence>
<feature type="chain" id="PRO_5013379330" description="Sensor of ECF-type sigma factor" evidence="1">
    <location>
        <begin position="25"/>
        <end position="160"/>
    </location>
</feature>
<evidence type="ECO:0000256" key="1">
    <source>
        <dbReference type="SAM" id="SignalP"/>
    </source>
</evidence>
<keyword evidence="3" id="KW-1185">Reference proteome</keyword>
<dbReference type="Proteomes" id="UP000197277">
    <property type="component" value="Unassembled WGS sequence"/>
</dbReference>
<feature type="signal peptide" evidence="1">
    <location>
        <begin position="1"/>
        <end position="24"/>
    </location>
</feature>
<evidence type="ECO:0000313" key="3">
    <source>
        <dbReference type="Proteomes" id="UP000197277"/>
    </source>
</evidence>
<keyword evidence="1" id="KW-0732">Signal</keyword>
<dbReference type="OrthoDB" id="675330at2"/>
<proteinExistence type="predicted"/>
<dbReference type="RefSeq" id="WP_088464303.1">
    <property type="nucleotide sequence ID" value="NZ_NIRR01000013.1"/>
</dbReference>